<name>A0A934N155_9GAMM</name>
<evidence type="ECO:0000256" key="1">
    <source>
        <dbReference type="ARBA" id="ARBA00022692"/>
    </source>
</evidence>
<comment type="caution">
    <text evidence="6">The sequence shown here is derived from an EMBL/GenBank/DDBJ whole genome shotgun (WGS) entry which is preliminary data.</text>
</comment>
<feature type="transmembrane region" description="Helical" evidence="4">
    <location>
        <begin position="140"/>
        <end position="158"/>
    </location>
</feature>
<dbReference type="PROSITE" id="PS50850">
    <property type="entry name" value="MFS"/>
    <property type="match status" value="1"/>
</dbReference>
<dbReference type="EMBL" id="JAEMNX010000005">
    <property type="protein sequence ID" value="MBJ7537412.1"/>
    <property type="molecule type" value="Genomic_DNA"/>
</dbReference>
<evidence type="ECO:0000313" key="7">
    <source>
        <dbReference type="Proteomes" id="UP000628710"/>
    </source>
</evidence>
<feature type="transmembrane region" description="Helical" evidence="4">
    <location>
        <begin position="350"/>
        <end position="374"/>
    </location>
</feature>
<feature type="transmembrane region" description="Helical" evidence="4">
    <location>
        <begin position="288"/>
        <end position="305"/>
    </location>
</feature>
<dbReference type="Pfam" id="PF07690">
    <property type="entry name" value="MFS_1"/>
    <property type="match status" value="1"/>
</dbReference>
<dbReference type="Proteomes" id="UP000628710">
    <property type="component" value="Unassembled WGS sequence"/>
</dbReference>
<protein>
    <submittedName>
        <fullName evidence="6">MFS transporter</fullName>
    </submittedName>
</protein>
<evidence type="ECO:0000259" key="5">
    <source>
        <dbReference type="PROSITE" id="PS50850"/>
    </source>
</evidence>
<reference evidence="6" key="1">
    <citation type="submission" date="2020-12" db="EMBL/GenBank/DDBJ databases">
        <title>Marinomonas arctica sp. nov., a psychrotolerant bacterium isolated from the Arctic.</title>
        <authorList>
            <person name="Zhang Y."/>
        </authorList>
    </citation>
    <scope>NUCLEOTIDE SEQUENCE</scope>
    <source>
        <strain evidence="6">C1424</strain>
    </source>
</reference>
<evidence type="ECO:0000256" key="3">
    <source>
        <dbReference type="ARBA" id="ARBA00023136"/>
    </source>
</evidence>
<dbReference type="InterPro" id="IPR036259">
    <property type="entry name" value="MFS_trans_sf"/>
</dbReference>
<keyword evidence="1 4" id="KW-0812">Transmembrane</keyword>
<keyword evidence="2 4" id="KW-1133">Transmembrane helix</keyword>
<feature type="transmembrane region" description="Helical" evidence="4">
    <location>
        <begin position="380"/>
        <end position="398"/>
    </location>
</feature>
<dbReference type="RefSeq" id="WP_199467547.1">
    <property type="nucleotide sequence ID" value="NZ_JAEMNX010000005.1"/>
</dbReference>
<gene>
    <name evidence="6" type="ORF">I8J31_06915</name>
</gene>
<dbReference type="SUPFAM" id="SSF103473">
    <property type="entry name" value="MFS general substrate transporter"/>
    <property type="match status" value="1"/>
</dbReference>
<feature type="domain" description="Major facilitator superfamily (MFS) profile" evidence="5">
    <location>
        <begin position="219"/>
        <end position="408"/>
    </location>
</feature>
<dbReference type="GO" id="GO:0022857">
    <property type="term" value="F:transmembrane transporter activity"/>
    <property type="evidence" value="ECO:0007669"/>
    <property type="project" value="InterPro"/>
</dbReference>
<accession>A0A934N155</accession>
<dbReference type="InterPro" id="IPR011701">
    <property type="entry name" value="MFS"/>
</dbReference>
<dbReference type="Gene3D" id="1.20.1250.20">
    <property type="entry name" value="MFS general substrate transporter like domains"/>
    <property type="match status" value="1"/>
</dbReference>
<keyword evidence="7" id="KW-1185">Reference proteome</keyword>
<proteinExistence type="predicted"/>
<sequence>MKGAAMQVTAIPKYIYLYFLCQSINLTAAVISVAVAAVVGNLIAPNESWATLPYGMQFLFILLATYPVSILMEKKGRKFGFVVGAIGLAGAGISGYLAVLQNSFWLLLLAHSLLGCFVACANYYRFAAVDNLTGKVKSKAVSFVIAGGLVAGIIGPFISSSLRDIEGFPLFSLCYGVLILLALLNLLLIQFLPKETLIKAHKKQGVDVVNARRRLSESASPMLLFTIVSVALSFGIMNLVMVQSSLKMHHMHVMFDHSAMAIQWHVIAMFAPSFVSGYLITKFGHQKVIGTGLLLFLVTFLVNVLDDSYSSIVVSLIFLGLAWNLAYVGGSAYIAVLLEGNEDAKRLQGAGDTGIAILAMLGAMLPAVLMSLIGWQGTNLFAIGLVVSCLVAQLFLLGRNQRKSQGEY</sequence>
<organism evidence="6 7">
    <name type="scientific">Marinomonas transparens</name>
    <dbReference type="NCBI Taxonomy" id="2795388"/>
    <lineage>
        <taxon>Bacteria</taxon>
        <taxon>Pseudomonadati</taxon>
        <taxon>Pseudomonadota</taxon>
        <taxon>Gammaproteobacteria</taxon>
        <taxon>Oceanospirillales</taxon>
        <taxon>Oceanospirillaceae</taxon>
        <taxon>Marinomonas</taxon>
    </lineage>
</organism>
<feature type="transmembrane region" description="Helical" evidence="4">
    <location>
        <begin position="262"/>
        <end position="281"/>
    </location>
</feature>
<evidence type="ECO:0000256" key="2">
    <source>
        <dbReference type="ARBA" id="ARBA00022989"/>
    </source>
</evidence>
<feature type="transmembrane region" description="Helical" evidence="4">
    <location>
        <begin position="170"/>
        <end position="192"/>
    </location>
</feature>
<feature type="transmembrane region" description="Helical" evidence="4">
    <location>
        <begin position="51"/>
        <end position="72"/>
    </location>
</feature>
<dbReference type="PANTHER" id="PTHR23534">
    <property type="entry name" value="MFS PERMEASE"/>
    <property type="match status" value="1"/>
</dbReference>
<evidence type="ECO:0000313" key="6">
    <source>
        <dbReference type="EMBL" id="MBJ7537412.1"/>
    </source>
</evidence>
<dbReference type="InterPro" id="IPR020846">
    <property type="entry name" value="MFS_dom"/>
</dbReference>
<dbReference type="PANTHER" id="PTHR23534:SF1">
    <property type="entry name" value="MAJOR FACILITATOR SUPERFAMILY PROTEIN"/>
    <property type="match status" value="1"/>
</dbReference>
<evidence type="ECO:0000256" key="4">
    <source>
        <dbReference type="SAM" id="Phobius"/>
    </source>
</evidence>
<feature type="transmembrane region" description="Helical" evidence="4">
    <location>
        <begin position="222"/>
        <end position="242"/>
    </location>
</feature>
<feature type="transmembrane region" description="Helical" evidence="4">
    <location>
        <begin position="15"/>
        <end position="39"/>
    </location>
</feature>
<feature type="transmembrane region" description="Helical" evidence="4">
    <location>
        <begin position="104"/>
        <end position="128"/>
    </location>
</feature>
<keyword evidence="3 4" id="KW-0472">Membrane</keyword>
<feature type="transmembrane region" description="Helical" evidence="4">
    <location>
        <begin position="79"/>
        <end position="98"/>
    </location>
</feature>
<dbReference type="AlphaFoldDB" id="A0A934N155"/>
<feature type="transmembrane region" description="Helical" evidence="4">
    <location>
        <begin position="311"/>
        <end position="338"/>
    </location>
</feature>